<evidence type="ECO:0000313" key="2">
    <source>
        <dbReference type="Proteomes" id="UP000001631"/>
    </source>
</evidence>
<dbReference type="InParanoid" id="C0NQM0"/>
<dbReference type="RefSeq" id="XP_045286465.1">
    <property type="nucleotide sequence ID" value="XM_045432349.1"/>
</dbReference>
<dbReference type="GeneID" id="69038316"/>
<sequence length="227" mass="25046">MAGRKGGWRYKPGTSCGNIGRGASVAASGGRANRGPRKRGVFWRAASGMRVLQRYCARGSAKFLVLLIACIIGNREKLLNEDIFKVQVRSPSQQGKSESEPEEISWARKCRKRHTQEATLGDPIHKLKSHKSSLSISLDGRSKTWPMGTSPCMLGSSLAAFSVSPLQLLRRTKRQVRAAELKRKWGAVNIRADRLSQNSASVKTWLAAGDWRLAPCTATRDKKNSRT</sequence>
<dbReference type="Proteomes" id="UP000001631">
    <property type="component" value="Unassembled WGS sequence"/>
</dbReference>
<proteinExistence type="predicted"/>
<organism evidence="1 2">
    <name type="scientific">Ajellomyces capsulatus (strain G186AR / H82 / ATCC MYA-2454 / RMSCC 2432)</name>
    <name type="common">Darling's disease fungus</name>
    <name type="synonym">Histoplasma capsulatum</name>
    <dbReference type="NCBI Taxonomy" id="447093"/>
    <lineage>
        <taxon>Eukaryota</taxon>
        <taxon>Fungi</taxon>
        <taxon>Dikarya</taxon>
        <taxon>Ascomycota</taxon>
        <taxon>Pezizomycotina</taxon>
        <taxon>Eurotiomycetes</taxon>
        <taxon>Eurotiomycetidae</taxon>
        <taxon>Onygenales</taxon>
        <taxon>Ajellomycetaceae</taxon>
        <taxon>Histoplasma</taxon>
    </lineage>
</organism>
<dbReference type="VEuPathDB" id="FungiDB:I7I50_04003"/>
<dbReference type="AlphaFoldDB" id="C0NQM0"/>
<accession>C0NQM0</accession>
<keyword evidence="2" id="KW-1185">Reference proteome</keyword>
<reference evidence="1" key="1">
    <citation type="submission" date="2009-02" db="EMBL/GenBank/DDBJ databases">
        <title>The Genome Sequence of Ajellomyces capsulatus strain G186AR.</title>
        <authorList>
            <consortium name="The Broad Institute Genome Sequencing Platform"/>
            <person name="Champion M."/>
            <person name="Cuomo C."/>
            <person name="Ma L.-J."/>
            <person name="Henn M.R."/>
            <person name="Sil A."/>
            <person name="Goldman B."/>
            <person name="Young S.K."/>
            <person name="Kodira C.D."/>
            <person name="Zeng Q."/>
            <person name="Koehrsen M."/>
            <person name="Alvarado L."/>
            <person name="Berlin A."/>
            <person name="Borenstein D."/>
            <person name="Chen Z."/>
            <person name="Engels R."/>
            <person name="Freedman E."/>
            <person name="Gellesch M."/>
            <person name="Goldberg J."/>
            <person name="Griggs A."/>
            <person name="Gujja S."/>
            <person name="Heiman D."/>
            <person name="Hepburn T."/>
            <person name="Howarth C."/>
            <person name="Jen D."/>
            <person name="Larson L."/>
            <person name="Lewis B."/>
            <person name="Mehta T."/>
            <person name="Park D."/>
            <person name="Pearson M."/>
            <person name="Roberts A."/>
            <person name="Saif S."/>
            <person name="Shea T."/>
            <person name="Shenoy N."/>
            <person name="Sisk P."/>
            <person name="Stolte C."/>
            <person name="Sykes S."/>
            <person name="Walk T."/>
            <person name="White J."/>
            <person name="Yandava C."/>
            <person name="Klein B."/>
            <person name="McEwen J.G."/>
            <person name="Puccia R."/>
            <person name="Goldman G.H."/>
            <person name="Felipe M.S."/>
            <person name="Nino-Vega G."/>
            <person name="San-Blas G."/>
            <person name="Taylor J."/>
            <person name="Mendoza L."/>
            <person name="Galagan J."/>
            <person name="Nusbaum C."/>
            <person name="Birren B."/>
        </authorList>
    </citation>
    <scope>NUCLEOTIDE SEQUENCE</scope>
    <source>
        <strain evidence="1">G186AR</strain>
    </source>
</reference>
<evidence type="ECO:0000313" key="1">
    <source>
        <dbReference type="EMBL" id="EEH05984.1"/>
    </source>
</evidence>
<name>C0NQM0_AJECG</name>
<protein>
    <submittedName>
        <fullName evidence="1">Uncharacterized protein</fullName>
    </submittedName>
</protein>
<dbReference type="HOGENOM" id="CLU_1219405_0_0_1"/>
<gene>
    <name evidence="1" type="ORF">HCBG_05300</name>
</gene>
<dbReference type="EMBL" id="GG663369">
    <property type="protein sequence ID" value="EEH05984.1"/>
    <property type="molecule type" value="Genomic_DNA"/>
</dbReference>